<sequence length="66" mass="7449">MRSEKENSEKEGTPPIGTDSAPKLETRTHINPSLSLAFSFLGFEVLDFVQQKQELGIREVKEEEEA</sequence>
<reference evidence="2" key="1">
    <citation type="submission" date="2018-02" db="EMBL/GenBank/DDBJ databases">
        <authorList>
            <person name="Cohen D.B."/>
            <person name="Kent A.D."/>
        </authorList>
    </citation>
    <scope>NUCLEOTIDE SEQUENCE</scope>
</reference>
<evidence type="ECO:0000313" key="2">
    <source>
        <dbReference type="EMBL" id="SPD08496.1"/>
    </source>
</evidence>
<name>A0A2N9H1V7_FAGSY</name>
<protein>
    <submittedName>
        <fullName evidence="2">Uncharacterized protein</fullName>
    </submittedName>
</protein>
<dbReference type="EMBL" id="OIVN01003057">
    <property type="protein sequence ID" value="SPD08496.1"/>
    <property type="molecule type" value="Genomic_DNA"/>
</dbReference>
<feature type="compositionally biased region" description="Basic and acidic residues" evidence="1">
    <location>
        <begin position="1"/>
        <end position="12"/>
    </location>
</feature>
<dbReference type="PROSITE" id="PS00221">
    <property type="entry name" value="MIP"/>
    <property type="match status" value="1"/>
</dbReference>
<dbReference type="InterPro" id="IPR022357">
    <property type="entry name" value="MIP_CS"/>
</dbReference>
<accession>A0A2N9H1V7</accession>
<gene>
    <name evidence="2" type="ORF">FSB_LOCUS36378</name>
</gene>
<feature type="region of interest" description="Disordered" evidence="1">
    <location>
        <begin position="1"/>
        <end position="26"/>
    </location>
</feature>
<evidence type="ECO:0000256" key="1">
    <source>
        <dbReference type="SAM" id="MobiDB-lite"/>
    </source>
</evidence>
<organism evidence="2">
    <name type="scientific">Fagus sylvatica</name>
    <name type="common">Beechnut</name>
    <dbReference type="NCBI Taxonomy" id="28930"/>
    <lineage>
        <taxon>Eukaryota</taxon>
        <taxon>Viridiplantae</taxon>
        <taxon>Streptophyta</taxon>
        <taxon>Embryophyta</taxon>
        <taxon>Tracheophyta</taxon>
        <taxon>Spermatophyta</taxon>
        <taxon>Magnoliopsida</taxon>
        <taxon>eudicotyledons</taxon>
        <taxon>Gunneridae</taxon>
        <taxon>Pentapetalae</taxon>
        <taxon>rosids</taxon>
        <taxon>fabids</taxon>
        <taxon>Fagales</taxon>
        <taxon>Fagaceae</taxon>
        <taxon>Fagus</taxon>
    </lineage>
</organism>
<proteinExistence type="predicted"/>
<dbReference type="AlphaFoldDB" id="A0A2N9H1V7"/>